<evidence type="ECO:0000256" key="3">
    <source>
        <dbReference type="ARBA" id="ARBA00023315"/>
    </source>
</evidence>
<evidence type="ECO:0000256" key="4">
    <source>
        <dbReference type="ARBA" id="ARBA00048462"/>
    </source>
</evidence>
<gene>
    <name evidence="6" type="ORF">UFOPK3674_00527</name>
</gene>
<dbReference type="EMBL" id="CAFBMX010000002">
    <property type="protein sequence ID" value="CAB4920618.1"/>
    <property type="molecule type" value="Genomic_DNA"/>
</dbReference>
<dbReference type="GO" id="GO:0005829">
    <property type="term" value="C:cytosol"/>
    <property type="evidence" value="ECO:0007669"/>
    <property type="project" value="TreeGrafter"/>
</dbReference>
<reference evidence="6" key="1">
    <citation type="submission" date="2020-05" db="EMBL/GenBank/DDBJ databases">
        <authorList>
            <person name="Chiriac C."/>
            <person name="Salcher M."/>
            <person name="Ghai R."/>
            <person name="Kavagutti S V."/>
        </authorList>
    </citation>
    <scope>NUCLEOTIDE SEQUENCE</scope>
</reference>
<dbReference type="InterPro" id="IPR001227">
    <property type="entry name" value="Ac_transferase_dom_sf"/>
</dbReference>
<dbReference type="PANTHER" id="PTHR42681:SF1">
    <property type="entry name" value="MALONYL-COA-ACYL CARRIER PROTEIN TRANSACYLASE, MITOCHONDRIAL"/>
    <property type="match status" value="1"/>
</dbReference>
<organism evidence="6">
    <name type="scientific">freshwater metagenome</name>
    <dbReference type="NCBI Taxonomy" id="449393"/>
    <lineage>
        <taxon>unclassified sequences</taxon>
        <taxon>metagenomes</taxon>
        <taxon>ecological metagenomes</taxon>
    </lineage>
</organism>
<dbReference type="InterPro" id="IPR016035">
    <property type="entry name" value="Acyl_Trfase/lysoPLipase"/>
</dbReference>
<dbReference type="Gene3D" id="3.40.366.10">
    <property type="entry name" value="Malonyl-Coenzyme A Acyl Carrier Protein, domain 2"/>
    <property type="match status" value="1"/>
</dbReference>
<dbReference type="InterPro" id="IPR014043">
    <property type="entry name" value="Acyl_transferase_dom"/>
</dbReference>
<dbReference type="InterPro" id="IPR050858">
    <property type="entry name" value="Mal-CoA-ACP_Trans/PKS_FabD"/>
</dbReference>
<protein>
    <recommendedName>
        <fullName evidence="1">[acyl-carrier-protein] S-malonyltransferase</fullName>
        <ecNumber evidence="1">2.3.1.39</ecNumber>
    </recommendedName>
</protein>
<name>A0A6J7HML8_9ZZZZ</name>
<dbReference type="SUPFAM" id="SSF55048">
    <property type="entry name" value="Probable ACP-binding domain of malonyl-CoA ACP transacylase"/>
    <property type="match status" value="1"/>
</dbReference>
<feature type="domain" description="Malonyl-CoA:ACP transacylase (MAT)" evidence="5">
    <location>
        <begin position="7"/>
        <end position="275"/>
    </location>
</feature>
<dbReference type="EC" id="2.3.1.39" evidence="1"/>
<accession>A0A6J7HML8</accession>
<evidence type="ECO:0000259" key="5">
    <source>
        <dbReference type="SMART" id="SM00827"/>
    </source>
</evidence>
<dbReference type="SMART" id="SM00827">
    <property type="entry name" value="PKS_AT"/>
    <property type="match status" value="1"/>
</dbReference>
<proteinExistence type="predicted"/>
<dbReference type="GO" id="GO:0004314">
    <property type="term" value="F:[acyl-carrier-protein] S-malonyltransferase activity"/>
    <property type="evidence" value="ECO:0007669"/>
    <property type="project" value="UniProtKB-EC"/>
</dbReference>
<evidence type="ECO:0000256" key="1">
    <source>
        <dbReference type="ARBA" id="ARBA00013258"/>
    </source>
</evidence>
<evidence type="ECO:0000256" key="2">
    <source>
        <dbReference type="ARBA" id="ARBA00022679"/>
    </source>
</evidence>
<dbReference type="Pfam" id="PF00698">
    <property type="entry name" value="Acyl_transf_1"/>
    <property type="match status" value="1"/>
</dbReference>
<dbReference type="SUPFAM" id="SSF52151">
    <property type="entry name" value="FabD/lysophospholipase-like"/>
    <property type="match status" value="1"/>
</dbReference>
<evidence type="ECO:0000313" key="6">
    <source>
        <dbReference type="EMBL" id="CAB4920618.1"/>
    </source>
</evidence>
<dbReference type="InterPro" id="IPR016036">
    <property type="entry name" value="Malonyl_transacylase_ACP-bd"/>
</dbReference>
<keyword evidence="3" id="KW-0012">Acyltransferase</keyword>
<comment type="catalytic activity">
    <reaction evidence="4">
        <text>holo-[ACP] + malonyl-CoA = malonyl-[ACP] + CoA</text>
        <dbReference type="Rhea" id="RHEA:41792"/>
        <dbReference type="Rhea" id="RHEA-COMP:9623"/>
        <dbReference type="Rhea" id="RHEA-COMP:9685"/>
        <dbReference type="ChEBI" id="CHEBI:57287"/>
        <dbReference type="ChEBI" id="CHEBI:57384"/>
        <dbReference type="ChEBI" id="CHEBI:64479"/>
        <dbReference type="ChEBI" id="CHEBI:78449"/>
        <dbReference type="EC" id="2.3.1.39"/>
    </reaction>
</comment>
<dbReference type="AlphaFoldDB" id="A0A6J7HML8"/>
<keyword evidence="2" id="KW-0808">Transferase</keyword>
<dbReference type="PANTHER" id="PTHR42681">
    <property type="entry name" value="MALONYL-COA-ACYL CARRIER PROTEIN TRANSACYLASE, MITOCHONDRIAL"/>
    <property type="match status" value="1"/>
</dbReference>
<sequence length="275" mass="28591">MAAVAYLFPGQGAQDPALGPAVRDSIPDLFDLAAGLIGCDPFPVCGESTRYAQPAIVLSSLALWRDIAPTADAAAFAGHSLGELGALCAAGVLSERDAVELAVLRGELMARSGEERGESTMLAVLKGTPEAAAQLAADFGLFVANDNAPGQVVIAGAVDAVTQARGAARERGLRAIELDVAGAFHTPFMEGAREPFAERLAEIEFGAATVPVICGLTAQPFVNPREELAEAITAPVRWREVMLTLHGMGMEGYVDVGPGTVLEKLVERNLAEVQA</sequence>
<dbReference type="GO" id="GO:0006633">
    <property type="term" value="P:fatty acid biosynthetic process"/>
    <property type="evidence" value="ECO:0007669"/>
    <property type="project" value="TreeGrafter"/>
</dbReference>